<dbReference type="Proteomes" id="UP000799754">
    <property type="component" value="Unassembled WGS sequence"/>
</dbReference>
<comment type="caution">
    <text evidence="1">The sequence shown here is derived from an EMBL/GenBank/DDBJ whole genome shotgun (WGS) entry which is preliminary data.</text>
</comment>
<name>A0ACB6SFC7_9PLEO</name>
<gene>
    <name evidence="1" type="ORF">BU25DRAFT_406721</name>
</gene>
<accession>A0ACB6SFC7</accession>
<reference evidence="1" key="1">
    <citation type="journal article" date="2020" name="Stud. Mycol.">
        <title>101 Dothideomycetes genomes: a test case for predicting lifestyles and emergence of pathogens.</title>
        <authorList>
            <person name="Haridas S."/>
            <person name="Albert R."/>
            <person name="Binder M."/>
            <person name="Bloem J."/>
            <person name="Labutti K."/>
            <person name="Salamov A."/>
            <person name="Andreopoulos B."/>
            <person name="Baker S."/>
            <person name="Barry K."/>
            <person name="Bills G."/>
            <person name="Bluhm B."/>
            <person name="Cannon C."/>
            <person name="Castanera R."/>
            <person name="Culley D."/>
            <person name="Daum C."/>
            <person name="Ezra D."/>
            <person name="Gonzalez J."/>
            <person name="Henrissat B."/>
            <person name="Kuo A."/>
            <person name="Liang C."/>
            <person name="Lipzen A."/>
            <person name="Lutzoni F."/>
            <person name="Magnuson J."/>
            <person name="Mondo S."/>
            <person name="Nolan M."/>
            <person name="Ohm R."/>
            <person name="Pangilinan J."/>
            <person name="Park H.-J."/>
            <person name="Ramirez L."/>
            <person name="Alfaro M."/>
            <person name="Sun H."/>
            <person name="Tritt A."/>
            <person name="Yoshinaga Y."/>
            <person name="Zwiers L.-H."/>
            <person name="Turgeon B."/>
            <person name="Goodwin S."/>
            <person name="Spatafora J."/>
            <person name="Crous P."/>
            <person name="Grigoriev I."/>
        </authorList>
    </citation>
    <scope>NUCLEOTIDE SEQUENCE</scope>
    <source>
        <strain evidence="1">CBS 525.71</strain>
    </source>
</reference>
<evidence type="ECO:0000313" key="1">
    <source>
        <dbReference type="EMBL" id="KAF2632187.1"/>
    </source>
</evidence>
<proteinExistence type="predicted"/>
<dbReference type="EMBL" id="MU006703">
    <property type="protein sequence ID" value="KAF2632187.1"/>
    <property type="molecule type" value="Genomic_DNA"/>
</dbReference>
<sequence>MDIVISQRRGTQYFCKAPRREARRILREKVRHMQSEAQALGTAMNQLYASSAVYTGDEADVYRSGPREQKDPY</sequence>
<protein>
    <submittedName>
        <fullName evidence="1">Uncharacterized protein</fullName>
    </submittedName>
</protein>
<evidence type="ECO:0000313" key="2">
    <source>
        <dbReference type="Proteomes" id="UP000799754"/>
    </source>
</evidence>
<organism evidence="1 2">
    <name type="scientific">Macroventuria anomochaeta</name>
    <dbReference type="NCBI Taxonomy" id="301207"/>
    <lineage>
        <taxon>Eukaryota</taxon>
        <taxon>Fungi</taxon>
        <taxon>Dikarya</taxon>
        <taxon>Ascomycota</taxon>
        <taxon>Pezizomycotina</taxon>
        <taxon>Dothideomycetes</taxon>
        <taxon>Pleosporomycetidae</taxon>
        <taxon>Pleosporales</taxon>
        <taxon>Pleosporineae</taxon>
        <taxon>Didymellaceae</taxon>
        <taxon>Macroventuria</taxon>
    </lineage>
</organism>
<keyword evidence="2" id="KW-1185">Reference proteome</keyword>